<dbReference type="Pfam" id="PF00069">
    <property type="entry name" value="Pkinase"/>
    <property type="match status" value="1"/>
</dbReference>
<comment type="similarity">
    <text evidence="6">Belongs to the protein kinase superfamily.</text>
</comment>
<feature type="signal peptide" evidence="8">
    <location>
        <begin position="1"/>
        <end position="20"/>
    </location>
</feature>
<dbReference type="SMART" id="SM00220">
    <property type="entry name" value="S_TKc"/>
    <property type="match status" value="1"/>
</dbReference>
<evidence type="ECO:0000256" key="7">
    <source>
        <dbReference type="SAM" id="Phobius"/>
    </source>
</evidence>
<keyword evidence="4 5" id="KW-0067">ATP-binding</keyword>
<evidence type="ECO:0000313" key="11">
    <source>
        <dbReference type="Proteomes" id="UP001431209"/>
    </source>
</evidence>
<gene>
    <name evidence="10" type="ORF">AKO1_013887</name>
</gene>
<keyword evidence="7" id="KW-0472">Membrane</keyword>
<evidence type="ECO:0000256" key="4">
    <source>
        <dbReference type="ARBA" id="ARBA00022840"/>
    </source>
</evidence>
<organism evidence="10 11">
    <name type="scientific">Acrasis kona</name>
    <dbReference type="NCBI Taxonomy" id="1008807"/>
    <lineage>
        <taxon>Eukaryota</taxon>
        <taxon>Discoba</taxon>
        <taxon>Heterolobosea</taxon>
        <taxon>Tetramitia</taxon>
        <taxon>Eutetramitia</taxon>
        <taxon>Acrasidae</taxon>
        <taxon>Acrasis</taxon>
    </lineage>
</organism>
<dbReference type="PANTHER" id="PTHR48016">
    <property type="entry name" value="MAP KINASE KINASE KINASE SSK2-RELATED-RELATED"/>
    <property type="match status" value="1"/>
</dbReference>
<dbReference type="AlphaFoldDB" id="A0AAW2Z508"/>
<keyword evidence="8" id="KW-0732">Signal</keyword>
<evidence type="ECO:0000256" key="8">
    <source>
        <dbReference type="SAM" id="SignalP"/>
    </source>
</evidence>
<keyword evidence="7" id="KW-1133">Transmembrane helix</keyword>
<evidence type="ECO:0000256" key="3">
    <source>
        <dbReference type="ARBA" id="ARBA00022777"/>
    </source>
</evidence>
<evidence type="ECO:0000256" key="6">
    <source>
        <dbReference type="RuleBase" id="RU000304"/>
    </source>
</evidence>
<evidence type="ECO:0000256" key="2">
    <source>
        <dbReference type="ARBA" id="ARBA00022741"/>
    </source>
</evidence>
<name>A0AAW2Z508_9EUKA</name>
<keyword evidence="2 5" id="KW-0547">Nucleotide-binding</keyword>
<dbReference type="PROSITE" id="PS50011">
    <property type="entry name" value="PROTEIN_KINASE_DOM"/>
    <property type="match status" value="1"/>
</dbReference>
<dbReference type="Gene3D" id="1.10.510.10">
    <property type="entry name" value="Transferase(Phosphotransferase) domain 1"/>
    <property type="match status" value="1"/>
</dbReference>
<dbReference type="PANTHER" id="PTHR48016:SF56">
    <property type="entry name" value="MAPKK KINASE"/>
    <property type="match status" value="1"/>
</dbReference>
<dbReference type="SUPFAM" id="SSF56112">
    <property type="entry name" value="Protein kinase-like (PK-like)"/>
    <property type="match status" value="1"/>
</dbReference>
<dbReference type="InterPro" id="IPR017441">
    <property type="entry name" value="Protein_kinase_ATP_BS"/>
</dbReference>
<dbReference type="InterPro" id="IPR008271">
    <property type="entry name" value="Ser/Thr_kinase_AS"/>
</dbReference>
<evidence type="ECO:0000256" key="5">
    <source>
        <dbReference type="PROSITE-ProRule" id="PRU10141"/>
    </source>
</evidence>
<dbReference type="InterPro" id="IPR050538">
    <property type="entry name" value="MAP_kinase_kinase_kinase"/>
</dbReference>
<protein>
    <submittedName>
        <fullName evidence="10">MAPKKK protein</fullName>
    </submittedName>
</protein>
<sequence length="463" mass="51208">MHWLMVCALVMACLLSHIAAQTPEPAPSPSFNNNTQQGEQKPSEREVPTWALILIVIETSLVVVIICAAATIVIVTAIYCRYKTKSVNQSIQQSLHSPGTAKMVKPVCETSVDLQVSDETNTSMKQASDVTRLSLFDSVTSELKTVRKTTSSSKKRSNTSTPASLEWRKGEVIGVGAYGKVYSALNLVDGSVMAVKKMQLPHVNDPSSDGTLRRIMAEIDLMRQLSHPNVVEYLGMRTQGSHLYVFLEYMAGGSLISVVKKFGTLTETIIQSYLVQILCGLEYLHANGIIHRDIKGANILMDNGQVKLADFGLSKLAEMSNTTASFTTRGTPAWMSREIIRTGKYSFASDIWAVGCTIIEMVSGKPAWEELNIREPMALMMNIATSESGPKIPTECMSDDLIDITRRCLDLDPEKRPSATELLQHPFLTKTIQVQEMDQTDTEMIQEFSDYEGTYSTMELIVQ</sequence>
<dbReference type="PROSITE" id="PS00107">
    <property type="entry name" value="PROTEIN_KINASE_ATP"/>
    <property type="match status" value="1"/>
</dbReference>
<proteinExistence type="inferred from homology"/>
<keyword evidence="6" id="KW-0723">Serine/threonine-protein kinase</keyword>
<keyword evidence="1" id="KW-0808">Transferase</keyword>
<keyword evidence="11" id="KW-1185">Reference proteome</keyword>
<dbReference type="Gene3D" id="3.30.200.20">
    <property type="entry name" value="Phosphorylase Kinase, domain 1"/>
    <property type="match status" value="1"/>
</dbReference>
<dbReference type="GO" id="GO:0004674">
    <property type="term" value="F:protein serine/threonine kinase activity"/>
    <property type="evidence" value="ECO:0007669"/>
    <property type="project" value="UniProtKB-KW"/>
</dbReference>
<keyword evidence="7" id="KW-0812">Transmembrane</keyword>
<accession>A0AAW2Z508</accession>
<dbReference type="Proteomes" id="UP001431209">
    <property type="component" value="Unassembled WGS sequence"/>
</dbReference>
<dbReference type="InterPro" id="IPR011009">
    <property type="entry name" value="Kinase-like_dom_sf"/>
</dbReference>
<evidence type="ECO:0000313" key="10">
    <source>
        <dbReference type="EMBL" id="KAL0484035.1"/>
    </source>
</evidence>
<feature type="binding site" evidence="5">
    <location>
        <position position="197"/>
    </location>
    <ligand>
        <name>ATP</name>
        <dbReference type="ChEBI" id="CHEBI:30616"/>
    </ligand>
</feature>
<evidence type="ECO:0000259" key="9">
    <source>
        <dbReference type="PROSITE" id="PS50011"/>
    </source>
</evidence>
<dbReference type="EMBL" id="JAOPGA020001016">
    <property type="protein sequence ID" value="KAL0484035.1"/>
    <property type="molecule type" value="Genomic_DNA"/>
</dbReference>
<feature type="domain" description="Protein kinase" evidence="9">
    <location>
        <begin position="167"/>
        <end position="428"/>
    </location>
</feature>
<dbReference type="GO" id="GO:0005524">
    <property type="term" value="F:ATP binding"/>
    <property type="evidence" value="ECO:0007669"/>
    <property type="project" value="UniProtKB-UniRule"/>
</dbReference>
<feature type="transmembrane region" description="Helical" evidence="7">
    <location>
        <begin position="50"/>
        <end position="80"/>
    </location>
</feature>
<feature type="chain" id="PRO_5043509242" evidence="8">
    <location>
        <begin position="21"/>
        <end position="463"/>
    </location>
</feature>
<reference evidence="10 11" key="1">
    <citation type="submission" date="2024-03" db="EMBL/GenBank/DDBJ databases">
        <title>The Acrasis kona genome and developmental transcriptomes reveal deep origins of eukaryotic multicellular pathways.</title>
        <authorList>
            <person name="Sheikh S."/>
            <person name="Fu C.-J."/>
            <person name="Brown M.W."/>
            <person name="Baldauf S.L."/>
        </authorList>
    </citation>
    <scope>NUCLEOTIDE SEQUENCE [LARGE SCALE GENOMIC DNA]</scope>
    <source>
        <strain evidence="10 11">ATCC MYA-3509</strain>
    </source>
</reference>
<keyword evidence="3" id="KW-0418">Kinase</keyword>
<dbReference type="InterPro" id="IPR000719">
    <property type="entry name" value="Prot_kinase_dom"/>
</dbReference>
<dbReference type="CDD" id="cd06606">
    <property type="entry name" value="STKc_MAPKKK"/>
    <property type="match status" value="1"/>
</dbReference>
<evidence type="ECO:0000256" key="1">
    <source>
        <dbReference type="ARBA" id="ARBA00022679"/>
    </source>
</evidence>
<dbReference type="PROSITE" id="PS00108">
    <property type="entry name" value="PROTEIN_KINASE_ST"/>
    <property type="match status" value="1"/>
</dbReference>
<comment type="caution">
    <text evidence="10">The sequence shown here is derived from an EMBL/GenBank/DDBJ whole genome shotgun (WGS) entry which is preliminary data.</text>
</comment>